<feature type="compositionally biased region" description="Polar residues" evidence="1">
    <location>
        <begin position="1"/>
        <end position="16"/>
    </location>
</feature>
<accession>A0A2A6BBX8</accession>
<sequence length="337" mass="38417">MQSNVAQTNSSPTVNSFVPPIPTNVSASDDMPTLTESNANSLKRRRSSTLPDTPPKPETIFTEAGYKVKTRDSVAHLPLDDEDRAMAELELGREMAHAVARGIDPTILARRFFEGLLKDPHFSVSCSSSSSTDPTTRPVLKIAPDLSDFLDGFTRLNLQKIGAATLNYQRYMRKEVMKLPDFSSMNNFVSWNLVRGRWIDTFGGSQKEDISNESFMIYRLRSKDTRIFKEQYSSVKSESASLSSIEITFNVLKKITLWQMIRLQDVGIFLNDSHLFDAPNSRTLEQLIETLRKGFVWHGSMIRIAYRRKSRQLRKWTAMGLLPQRVIFRDSKLLKLK</sequence>
<keyword evidence="3" id="KW-1185">Reference proteome</keyword>
<evidence type="ECO:0000256" key="1">
    <source>
        <dbReference type="SAM" id="MobiDB-lite"/>
    </source>
</evidence>
<reference evidence="2" key="2">
    <citation type="submission" date="2022-06" db="UniProtKB">
        <authorList>
            <consortium name="EnsemblMetazoa"/>
        </authorList>
    </citation>
    <scope>IDENTIFICATION</scope>
    <source>
        <strain evidence="2">PS312</strain>
    </source>
</reference>
<name>A0A2A6BBX8_PRIPA</name>
<dbReference type="Proteomes" id="UP000005239">
    <property type="component" value="Unassembled WGS sequence"/>
</dbReference>
<reference evidence="3" key="1">
    <citation type="journal article" date="2008" name="Nat. Genet.">
        <title>The Pristionchus pacificus genome provides a unique perspective on nematode lifestyle and parasitism.</title>
        <authorList>
            <person name="Dieterich C."/>
            <person name="Clifton S.W."/>
            <person name="Schuster L.N."/>
            <person name="Chinwalla A."/>
            <person name="Delehaunty K."/>
            <person name="Dinkelacker I."/>
            <person name="Fulton L."/>
            <person name="Fulton R."/>
            <person name="Godfrey J."/>
            <person name="Minx P."/>
            <person name="Mitreva M."/>
            <person name="Roeseler W."/>
            <person name="Tian H."/>
            <person name="Witte H."/>
            <person name="Yang S.P."/>
            <person name="Wilson R.K."/>
            <person name="Sommer R.J."/>
        </authorList>
    </citation>
    <scope>NUCLEOTIDE SEQUENCE [LARGE SCALE GENOMIC DNA]</scope>
    <source>
        <strain evidence="3">PS312</strain>
    </source>
</reference>
<dbReference type="EnsemblMetazoa" id="PPA21953.1">
    <property type="protein sequence ID" value="PPA21953.1"/>
    <property type="gene ID" value="WBGene00111507"/>
</dbReference>
<protein>
    <submittedName>
        <fullName evidence="2">Uncharacterized protein</fullName>
    </submittedName>
</protein>
<dbReference type="AlphaFoldDB" id="A0A2A6BBX8"/>
<evidence type="ECO:0000313" key="2">
    <source>
        <dbReference type="EnsemblMetazoa" id="PPA21953.1"/>
    </source>
</evidence>
<feature type="region of interest" description="Disordered" evidence="1">
    <location>
        <begin position="1"/>
        <end position="59"/>
    </location>
</feature>
<accession>A0A8R1YKD1</accession>
<evidence type="ECO:0000313" key="3">
    <source>
        <dbReference type="Proteomes" id="UP000005239"/>
    </source>
</evidence>
<gene>
    <name evidence="2" type="primary">WBGene00111507</name>
</gene>
<proteinExistence type="predicted"/>
<organism evidence="2 3">
    <name type="scientific">Pristionchus pacificus</name>
    <name type="common">Parasitic nematode worm</name>
    <dbReference type="NCBI Taxonomy" id="54126"/>
    <lineage>
        <taxon>Eukaryota</taxon>
        <taxon>Metazoa</taxon>
        <taxon>Ecdysozoa</taxon>
        <taxon>Nematoda</taxon>
        <taxon>Chromadorea</taxon>
        <taxon>Rhabditida</taxon>
        <taxon>Rhabditina</taxon>
        <taxon>Diplogasteromorpha</taxon>
        <taxon>Diplogasteroidea</taxon>
        <taxon>Neodiplogasteridae</taxon>
        <taxon>Pristionchus</taxon>
    </lineage>
</organism>